<dbReference type="GO" id="GO:0000045">
    <property type="term" value="P:autophagosome assembly"/>
    <property type="evidence" value="ECO:0007669"/>
    <property type="project" value="InterPro"/>
</dbReference>
<sequence length="277" mass="31477">MDKSNQCTETVSKLKTAVEEVPNLRRELDISQKLLDEYKMNCAHLENCMHEVREEAHTNLCAADWRASEYSALRTSAVKTRGLFERLRACVTSPGGVIGFANSLRALALSLASSANENEDDATADIRACIRLLAEKVSFLFWQREELLERCSRAEAAQTHLTKELEEKKELVKSLYAKHQLEKQRPFISVFPRRCTGIKLEKMILWRRATQAFSVEVTAVSCRNRPRATLWLPRLKRLSSPSSRNMKLFPAPFTGGRAAIPVRRSKCKRIITGSRTP</sequence>
<dbReference type="GO" id="GO:0034045">
    <property type="term" value="C:phagophore assembly site membrane"/>
    <property type="evidence" value="ECO:0007669"/>
    <property type="project" value="TreeGrafter"/>
</dbReference>
<dbReference type="EMBL" id="JAINDJ010000005">
    <property type="protein sequence ID" value="KAG9447177.1"/>
    <property type="molecule type" value="Genomic_DNA"/>
</dbReference>
<protein>
    <submittedName>
        <fullName evidence="1">Uncharacterized protein</fullName>
    </submittedName>
</protein>
<name>A0AAV7EHZ2_ARIFI</name>
<evidence type="ECO:0000313" key="1">
    <source>
        <dbReference type="EMBL" id="KAG9447177.1"/>
    </source>
</evidence>
<proteinExistence type="predicted"/>
<keyword evidence="2" id="KW-1185">Reference proteome</keyword>
<dbReference type="GO" id="GO:1990316">
    <property type="term" value="C:Atg1/ULK1 kinase complex"/>
    <property type="evidence" value="ECO:0007669"/>
    <property type="project" value="TreeGrafter"/>
</dbReference>
<dbReference type="GO" id="GO:0061709">
    <property type="term" value="P:reticulophagy"/>
    <property type="evidence" value="ECO:0007669"/>
    <property type="project" value="TreeGrafter"/>
</dbReference>
<dbReference type="GO" id="GO:0000422">
    <property type="term" value="P:autophagy of mitochondrion"/>
    <property type="evidence" value="ECO:0007669"/>
    <property type="project" value="TreeGrafter"/>
</dbReference>
<dbReference type="InterPro" id="IPR040040">
    <property type="entry name" value="ATG11"/>
</dbReference>
<dbReference type="PANTHER" id="PTHR13222">
    <property type="entry name" value="RB1-INDUCIBLE COILED-COIL"/>
    <property type="match status" value="1"/>
</dbReference>
<accession>A0AAV7EHZ2</accession>
<gene>
    <name evidence="1" type="ORF">H6P81_013305</name>
</gene>
<dbReference type="GO" id="GO:0060090">
    <property type="term" value="F:molecular adaptor activity"/>
    <property type="evidence" value="ECO:0007669"/>
    <property type="project" value="TreeGrafter"/>
</dbReference>
<evidence type="ECO:0000313" key="2">
    <source>
        <dbReference type="Proteomes" id="UP000825729"/>
    </source>
</evidence>
<comment type="caution">
    <text evidence="1">The sequence shown here is derived from an EMBL/GenBank/DDBJ whole genome shotgun (WGS) entry which is preliminary data.</text>
</comment>
<dbReference type="Proteomes" id="UP000825729">
    <property type="component" value="Unassembled WGS sequence"/>
</dbReference>
<dbReference type="GO" id="GO:0034727">
    <property type="term" value="P:piecemeal microautophagy of the nucleus"/>
    <property type="evidence" value="ECO:0007669"/>
    <property type="project" value="TreeGrafter"/>
</dbReference>
<dbReference type="PANTHER" id="PTHR13222:SF1">
    <property type="entry name" value="RB1-INDUCIBLE COILED-COIL PROTEIN 1"/>
    <property type="match status" value="1"/>
</dbReference>
<dbReference type="GO" id="GO:0034517">
    <property type="term" value="P:ribophagy"/>
    <property type="evidence" value="ECO:0007669"/>
    <property type="project" value="TreeGrafter"/>
</dbReference>
<dbReference type="GO" id="GO:0019901">
    <property type="term" value="F:protein kinase binding"/>
    <property type="evidence" value="ECO:0007669"/>
    <property type="project" value="TreeGrafter"/>
</dbReference>
<reference evidence="1 2" key="1">
    <citation type="submission" date="2021-07" db="EMBL/GenBank/DDBJ databases">
        <title>The Aristolochia fimbriata genome: insights into angiosperm evolution, floral development and chemical biosynthesis.</title>
        <authorList>
            <person name="Jiao Y."/>
        </authorList>
    </citation>
    <scope>NUCLEOTIDE SEQUENCE [LARGE SCALE GENOMIC DNA]</scope>
    <source>
        <strain evidence="1">IBCAS-2021</strain>
        <tissue evidence="1">Leaf</tissue>
    </source>
</reference>
<organism evidence="1 2">
    <name type="scientific">Aristolochia fimbriata</name>
    <name type="common">White veined hardy Dutchman's pipe vine</name>
    <dbReference type="NCBI Taxonomy" id="158543"/>
    <lineage>
        <taxon>Eukaryota</taxon>
        <taxon>Viridiplantae</taxon>
        <taxon>Streptophyta</taxon>
        <taxon>Embryophyta</taxon>
        <taxon>Tracheophyta</taxon>
        <taxon>Spermatophyta</taxon>
        <taxon>Magnoliopsida</taxon>
        <taxon>Magnoliidae</taxon>
        <taxon>Piperales</taxon>
        <taxon>Aristolochiaceae</taxon>
        <taxon>Aristolochia</taxon>
    </lineage>
</organism>
<dbReference type="AlphaFoldDB" id="A0AAV7EHZ2"/>